<evidence type="ECO:0000313" key="2">
    <source>
        <dbReference type="EMBL" id="MBS8264000.1"/>
    </source>
</evidence>
<dbReference type="Proteomes" id="UP000761411">
    <property type="component" value="Unassembled WGS sequence"/>
</dbReference>
<name>A0A944CIU2_9BACI</name>
<dbReference type="RefSeq" id="WP_213367522.1">
    <property type="nucleotide sequence ID" value="NZ_QTKX01000001.1"/>
</dbReference>
<gene>
    <name evidence="2" type="ORF">DYI25_06080</name>
</gene>
<reference evidence="2 3" key="1">
    <citation type="journal article" date="2021" name="Microorganisms">
        <title>Bacterial Dimethylsulfoniopropionate Biosynthesis in the East China Sea.</title>
        <authorList>
            <person name="Liu J."/>
            <person name="Zhang Y."/>
            <person name="Liu J."/>
            <person name="Zhong H."/>
            <person name="Williams B.T."/>
            <person name="Zheng Y."/>
            <person name="Curson A.R.J."/>
            <person name="Sun C."/>
            <person name="Sun H."/>
            <person name="Song D."/>
            <person name="Wagner Mackenzie B."/>
            <person name="Bermejo Martinez A."/>
            <person name="Todd J.D."/>
            <person name="Zhang X.H."/>
        </authorList>
    </citation>
    <scope>NUCLEOTIDE SEQUENCE [LARGE SCALE GENOMIC DNA]</scope>
    <source>
        <strain evidence="2 3">ESS08</strain>
    </source>
</reference>
<dbReference type="Pfam" id="PF12867">
    <property type="entry name" value="DinB_2"/>
    <property type="match status" value="1"/>
</dbReference>
<dbReference type="EMBL" id="QTKX01000001">
    <property type="protein sequence ID" value="MBS8264000.1"/>
    <property type="molecule type" value="Genomic_DNA"/>
</dbReference>
<sequence>MVLNMNEAFEILERTPKTLEALLSGLSEGWVTSNEGEGTWNPSEVIGHLIDGEKYNWIPRLKIMLTETEEKNFPVFDRFSHLKDYACLSIEDKLDEFSSLRKENIKKLKELIVEERQFELTGVHPEYGEVEARQLIATWAVHDLTHLAQITRVLAKRYTKEVGPWKGYLGILNK</sequence>
<comment type="caution">
    <text evidence="2">The sequence shown here is derived from an EMBL/GenBank/DDBJ whole genome shotgun (WGS) entry which is preliminary data.</text>
</comment>
<accession>A0A944CIU2</accession>
<keyword evidence="3" id="KW-1185">Reference proteome</keyword>
<feature type="domain" description="DinB-like" evidence="1">
    <location>
        <begin position="12"/>
        <end position="150"/>
    </location>
</feature>
<evidence type="ECO:0000259" key="1">
    <source>
        <dbReference type="Pfam" id="PF12867"/>
    </source>
</evidence>
<dbReference type="SUPFAM" id="SSF109854">
    <property type="entry name" value="DinB/YfiT-like putative metalloenzymes"/>
    <property type="match status" value="1"/>
</dbReference>
<organism evidence="2 3">
    <name type="scientific">Mesobacillus boroniphilus</name>
    <dbReference type="NCBI Taxonomy" id="308892"/>
    <lineage>
        <taxon>Bacteria</taxon>
        <taxon>Bacillati</taxon>
        <taxon>Bacillota</taxon>
        <taxon>Bacilli</taxon>
        <taxon>Bacillales</taxon>
        <taxon>Bacillaceae</taxon>
        <taxon>Mesobacillus</taxon>
    </lineage>
</organism>
<dbReference type="InterPro" id="IPR024775">
    <property type="entry name" value="DinB-like"/>
</dbReference>
<evidence type="ECO:0000313" key="3">
    <source>
        <dbReference type="Proteomes" id="UP000761411"/>
    </source>
</evidence>
<proteinExistence type="predicted"/>
<dbReference type="Gene3D" id="1.20.120.450">
    <property type="entry name" value="dinb family like domain"/>
    <property type="match status" value="1"/>
</dbReference>
<dbReference type="InterPro" id="IPR034660">
    <property type="entry name" value="DinB/YfiT-like"/>
</dbReference>
<protein>
    <submittedName>
        <fullName evidence="2">DinB family protein</fullName>
    </submittedName>
</protein>
<dbReference type="AlphaFoldDB" id="A0A944CIU2"/>